<gene>
    <name evidence="1" type="ORF">FSB_LOCUS6829</name>
</gene>
<reference evidence="1" key="1">
    <citation type="submission" date="2018-02" db="EMBL/GenBank/DDBJ databases">
        <authorList>
            <person name="Cohen D.B."/>
            <person name="Kent A.D."/>
        </authorList>
    </citation>
    <scope>NUCLEOTIDE SEQUENCE</scope>
</reference>
<protein>
    <submittedName>
        <fullName evidence="1">Uncharacterized protein</fullName>
    </submittedName>
</protein>
<dbReference type="AlphaFoldDB" id="A0A2N9EJ53"/>
<organism evidence="1">
    <name type="scientific">Fagus sylvatica</name>
    <name type="common">Beechnut</name>
    <dbReference type="NCBI Taxonomy" id="28930"/>
    <lineage>
        <taxon>Eukaryota</taxon>
        <taxon>Viridiplantae</taxon>
        <taxon>Streptophyta</taxon>
        <taxon>Embryophyta</taxon>
        <taxon>Tracheophyta</taxon>
        <taxon>Spermatophyta</taxon>
        <taxon>Magnoliopsida</taxon>
        <taxon>eudicotyledons</taxon>
        <taxon>Gunneridae</taxon>
        <taxon>Pentapetalae</taxon>
        <taxon>rosids</taxon>
        <taxon>fabids</taxon>
        <taxon>Fagales</taxon>
        <taxon>Fagaceae</taxon>
        <taxon>Fagus</taxon>
    </lineage>
</organism>
<accession>A0A2N9EJ53</accession>
<evidence type="ECO:0000313" key="1">
    <source>
        <dbReference type="EMBL" id="SPC78947.1"/>
    </source>
</evidence>
<dbReference type="EMBL" id="OIVN01000358">
    <property type="protein sequence ID" value="SPC78947.1"/>
    <property type="molecule type" value="Genomic_DNA"/>
</dbReference>
<name>A0A2N9EJ53_FAGSY</name>
<sequence>MERYRMPGIFVNWVYVAKHLVVEAELGYPFQAFLDSGAQQQLYQKDVLSILNYVSYKKSDLCQIPSIDKTTFQSVMSWCVHVTHPLWLKEGGMKISFHQIQNIDSLEISHLCPSQHGFQVSYELLLVL</sequence>
<proteinExistence type="predicted"/>